<dbReference type="HOGENOM" id="CLU_1579433_0_0_1"/>
<gene>
    <name evidence="1" type="ORF">SBOR_0710</name>
</gene>
<protein>
    <submittedName>
        <fullName evidence="1">Uncharacterized protein</fullName>
    </submittedName>
</protein>
<sequence length="169" mass="20425">MSMTSFLRKLRSRTWESDSTRRLSKEDEMLPVYHSESDFVYLRLLLYTTTREIKHSSIPKDSWSYDDQRVWLFKTLVEVCGRPDYNAYDIATRWENISQDLYELKKRDWQNLLVSYKDGGTIHRILRKMEKKASEYGPDADDMTIYMTRAEIWAANIRKRWRGRSFSVW</sequence>
<accession>W9CPZ0</accession>
<dbReference type="EMBL" id="AYSA01000028">
    <property type="protein sequence ID" value="ESZ98852.1"/>
    <property type="molecule type" value="Genomic_DNA"/>
</dbReference>
<comment type="caution">
    <text evidence="1">The sequence shown here is derived from an EMBL/GenBank/DDBJ whole genome shotgun (WGS) entry which is preliminary data.</text>
</comment>
<evidence type="ECO:0000313" key="2">
    <source>
        <dbReference type="Proteomes" id="UP000019487"/>
    </source>
</evidence>
<proteinExistence type="predicted"/>
<organism evidence="1 2">
    <name type="scientific">Sclerotinia borealis (strain F-4128)</name>
    <dbReference type="NCBI Taxonomy" id="1432307"/>
    <lineage>
        <taxon>Eukaryota</taxon>
        <taxon>Fungi</taxon>
        <taxon>Dikarya</taxon>
        <taxon>Ascomycota</taxon>
        <taxon>Pezizomycotina</taxon>
        <taxon>Leotiomycetes</taxon>
        <taxon>Helotiales</taxon>
        <taxon>Sclerotiniaceae</taxon>
        <taxon>Sclerotinia</taxon>
    </lineage>
</organism>
<evidence type="ECO:0000313" key="1">
    <source>
        <dbReference type="EMBL" id="ESZ98852.1"/>
    </source>
</evidence>
<name>W9CPZ0_SCLBF</name>
<dbReference type="OrthoDB" id="3519615at2759"/>
<dbReference type="Proteomes" id="UP000019487">
    <property type="component" value="Unassembled WGS sequence"/>
</dbReference>
<dbReference type="AlphaFoldDB" id="W9CPZ0"/>
<keyword evidence="2" id="KW-1185">Reference proteome</keyword>
<reference evidence="1 2" key="1">
    <citation type="journal article" date="2014" name="Genome Announc.">
        <title>Draft genome sequence of Sclerotinia borealis, a psychrophilic plant pathogenic fungus.</title>
        <authorList>
            <person name="Mardanov A.V."/>
            <person name="Beletsky A.V."/>
            <person name="Kadnikov V.V."/>
            <person name="Ignatov A.N."/>
            <person name="Ravin N.V."/>
        </authorList>
    </citation>
    <scope>NUCLEOTIDE SEQUENCE [LARGE SCALE GENOMIC DNA]</scope>
    <source>
        <strain evidence="2">F-4157</strain>
    </source>
</reference>